<reference evidence="4 5" key="1">
    <citation type="submission" date="2020-05" db="EMBL/GenBank/DDBJ databases">
        <title>Vigna angularis (adzuki bean) Var. LongXiaoDou No. 4 denovo assembly.</title>
        <authorList>
            <person name="Xiang H."/>
        </authorList>
    </citation>
    <scope>NUCLEOTIDE SEQUENCE [LARGE SCALE GENOMIC DNA]</scope>
    <source>
        <tissue evidence="4">Leaf</tissue>
    </source>
</reference>
<accession>A0A8T0K450</accession>
<evidence type="ECO:0000256" key="3">
    <source>
        <dbReference type="ARBA" id="ARBA00023136"/>
    </source>
</evidence>
<comment type="subcellular location">
    <subcellularLocation>
        <location evidence="1">Membrane</location>
    </subcellularLocation>
</comment>
<keyword evidence="2" id="KW-0723">Serine/threonine-protein kinase</keyword>
<keyword evidence="4" id="KW-0418">Kinase</keyword>
<dbReference type="SUPFAM" id="SSF56112">
    <property type="entry name" value="Protein kinase-like (PK-like)"/>
    <property type="match status" value="1"/>
</dbReference>
<dbReference type="GO" id="GO:0016020">
    <property type="term" value="C:membrane"/>
    <property type="evidence" value="ECO:0007669"/>
    <property type="project" value="UniProtKB-SubCell"/>
</dbReference>
<evidence type="ECO:0000256" key="1">
    <source>
        <dbReference type="ARBA" id="ARBA00004370"/>
    </source>
</evidence>
<gene>
    <name evidence="4" type="ORF">HKW66_Vig0133760</name>
</gene>
<organism evidence="4 5">
    <name type="scientific">Phaseolus angularis</name>
    <name type="common">Azuki bean</name>
    <name type="synonym">Vigna angularis</name>
    <dbReference type="NCBI Taxonomy" id="3914"/>
    <lineage>
        <taxon>Eukaryota</taxon>
        <taxon>Viridiplantae</taxon>
        <taxon>Streptophyta</taxon>
        <taxon>Embryophyta</taxon>
        <taxon>Tracheophyta</taxon>
        <taxon>Spermatophyta</taxon>
        <taxon>Magnoliopsida</taxon>
        <taxon>eudicotyledons</taxon>
        <taxon>Gunneridae</taxon>
        <taxon>Pentapetalae</taxon>
        <taxon>rosids</taxon>
        <taxon>fabids</taxon>
        <taxon>Fabales</taxon>
        <taxon>Fabaceae</taxon>
        <taxon>Papilionoideae</taxon>
        <taxon>50 kb inversion clade</taxon>
        <taxon>NPAAA clade</taxon>
        <taxon>indigoferoid/millettioid clade</taxon>
        <taxon>Phaseoleae</taxon>
        <taxon>Vigna</taxon>
    </lineage>
</organism>
<dbReference type="EMBL" id="JABFOF010000007">
    <property type="protein sequence ID" value="KAG2390863.1"/>
    <property type="molecule type" value="Genomic_DNA"/>
</dbReference>
<dbReference type="Gene3D" id="3.30.200.20">
    <property type="entry name" value="Phosphorylase Kinase, domain 1"/>
    <property type="match status" value="1"/>
</dbReference>
<keyword evidence="4" id="KW-0808">Transferase</keyword>
<protein>
    <submittedName>
        <fullName evidence="4">Serine/threonine-protein kinase</fullName>
    </submittedName>
</protein>
<proteinExistence type="predicted"/>
<name>A0A8T0K450_PHAAN</name>
<dbReference type="AlphaFoldDB" id="A0A8T0K450"/>
<comment type="caution">
    <text evidence="4">The sequence shown here is derived from an EMBL/GenBank/DDBJ whole genome shotgun (WGS) entry which is preliminary data.</text>
</comment>
<evidence type="ECO:0000313" key="4">
    <source>
        <dbReference type="EMBL" id="KAG2390863.1"/>
    </source>
</evidence>
<dbReference type="InterPro" id="IPR011009">
    <property type="entry name" value="Kinase-like_dom_sf"/>
</dbReference>
<dbReference type="Proteomes" id="UP000743370">
    <property type="component" value="Unassembled WGS sequence"/>
</dbReference>
<evidence type="ECO:0000313" key="5">
    <source>
        <dbReference type="Proteomes" id="UP000743370"/>
    </source>
</evidence>
<dbReference type="GO" id="GO:0004674">
    <property type="term" value="F:protein serine/threonine kinase activity"/>
    <property type="evidence" value="ECO:0007669"/>
    <property type="project" value="UniProtKB-KW"/>
</dbReference>
<evidence type="ECO:0000256" key="2">
    <source>
        <dbReference type="ARBA" id="ARBA00022527"/>
    </source>
</evidence>
<dbReference type="PANTHER" id="PTHR47985">
    <property type="entry name" value="OS07G0668900 PROTEIN"/>
    <property type="match status" value="1"/>
</dbReference>
<keyword evidence="3" id="KW-0472">Membrane</keyword>
<dbReference type="PANTHER" id="PTHR47985:SF20">
    <property type="entry name" value="RECEPTOR SERINE_THREONINE KINASE"/>
    <property type="match status" value="1"/>
</dbReference>
<sequence length="172" mass="19228">MQQLLWKKTGCKGLTFEIVSITNINGTPYNSKRKFIEQEIAKIGRGNITSQTFSYHELCVATGNFHPENMIGEGGFGRVYKGRIKSINKAQPLFKDRRKFTSMADPLLKGNYPAKGLHQALAVAAMCLQEEAHTRPLISDVVTAIDVLAKTQMQVGKQQHATDTFLEDKERS</sequence>